<reference evidence="1" key="1">
    <citation type="journal article" date="2009" name="Nature">
        <title>The Schistosoma japonicum genome reveals features of host-parasite interplay.</title>
        <authorList>
            <person name="Liu F."/>
            <person name="Zhou Y."/>
            <person name="Wang Z.Q."/>
            <person name="Lu G."/>
            <person name="Zheng H."/>
            <person name="Brindley P.J."/>
            <person name="McManus D.P."/>
            <person name="Blair D."/>
            <person name="Zhang Q.H."/>
            <person name="Zhong Y."/>
            <person name="Wang S."/>
            <person name="Han Z.G."/>
            <person name="Chen Z."/>
        </authorList>
    </citation>
    <scope>NUCLEOTIDE SEQUENCE</scope>
    <source>
        <strain evidence="1">Anhui</strain>
    </source>
</reference>
<organism evidence="1">
    <name type="scientific">Schistosoma japonicum</name>
    <name type="common">Blood fluke</name>
    <dbReference type="NCBI Taxonomy" id="6182"/>
    <lineage>
        <taxon>Eukaryota</taxon>
        <taxon>Metazoa</taxon>
        <taxon>Spiralia</taxon>
        <taxon>Lophotrochozoa</taxon>
        <taxon>Platyhelminthes</taxon>
        <taxon>Trematoda</taxon>
        <taxon>Digenea</taxon>
        <taxon>Strigeidida</taxon>
        <taxon>Schistosomatoidea</taxon>
        <taxon>Schistosomatidae</taxon>
        <taxon>Schistosoma</taxon>
    </lineage>
</organism>
<sequence length="50" mass="5970">MTSDSNKENELYKYIKEHTPGIIEKVVQLSFVIIIHTGCQLWQTVFRFKR</sequence>
<protein>
    <submittedName>
        <fullName evidence="1">Hypotheticial protein</fullName>
    </submittedName>
</protein>
<dbReference type="AlphaFoldDB" id="C1LFN1"/>
<reference evidence="1" key="2">
    <citation type="submission" date="2009-03" db="EMBL/GenBank/DDBJ databases">
        <authorList>
            <person name="Gang L."/>
        </authorList>
    </citation>
    <scope>NUCLEOTIDE SEQUENCE</scope>
    <source>
        <strain evidence="1">Anhui</strain>
    </source>
</reference>
<accession>C1LFN1</accession>
<evidence type="ECO:0000313" key="1">
    <source>
        <dbReference type="EMBL" id="CAX73509.1"/>
    </source>
</evidence>
<name>C1LFN1_SCHJA</name>
<proteinExistence type="evidence at transcript level"/>
<dbReference type="EMBL" id="FN317780">
    <property type="protein sequence ID" value="CAX73509.1"/>
    <property type="molecule type" value="mRNA"/>
</dbReference>